<dbReference type="Proteomes" id="UP000492821">
    <property type="component" value="Unassembled WGS sequence"/>
</dbReference>
<dbReference type="Gene3D" id="3.30.740.10">
    <property type="entry name" value="Protein Inhibitor Of Neuronal Nitric Oxide Synthase"/>
    <property type="match status" value="1"/>
</dbReference>
<proteinExistence type="predicted"/>
<dbReference type="SMART" id="SM01375">
    <property type="entry name" value="Dynein_light"/>
    <property type="match status" value="1"/>
</dbReference>
<dbReference type="GO" id="GO:0030286">
    <property type="term" value="C:dynein complex"/>
    <property type="evidence" value="ECO:0007669"/>
    <property type="project" value="InterPro"/>
</dbReference>
<reference evidence="2" key="2">
    <citation type="submission" date="2020-10" db="UniProtKB">
        <authorList>
            <consortium name="WormBaseParasite"/>
        </authorList>
    </citation>
    <scope>IDENTIFICATION</scope>
</reference>
<evidence type="ECO:0000313" key="1">
    <source>
        <dbReference type="Proteomes" id="UP000492821"/>
    </source>
</evidence>
<sequence length="129" mass="14638">MFPTPQTKIKFCRVDMPEATKKRLEAKLYESLRKLPSEKWKMELGRRIKDSLDAGNEKGEGPWHCAVGTKFALNTTNKGNGFAHVMIGRYVHLVVWQTVEKVCMVNEDTDLTSFEDKVNTAVEKPHASA</sequence>
<dbReference type="InterPro" id="IPR001372">
    <property type="entry name" value="Dynein_light_chain_typ-1/2"/>
</dbReference>
<keyword evidence="1" id="KW-1185">Reference proteome</keyword>
<name>A0A7E4VPY3_PANRE</name>
<dbReference type="WBParaSite" id="Pan_g23628.t1">
    <property type="protein sequence ID" value="Pan_g23628.t1"/>
    <property type="gene ID" value="Pan_g23628"/>
</dbReference>
<reference evidence="1" key="1">
    <citation type="journal article" date="2013" name="Genetics">
        <title>The draft genome and transcriptome of Panagrellus redivivus are shaped by the harsh demands of a free-living lifestyle.</title>
        <authorList>
            <person name="Srinivasan J."/>
            <person name="Dillman A.R."/>
            <person name="Macchietto M.G."/>
            <person name="Heikkinen L."/>
            <person name="Lakso M."/>
            <person name="Fracchia K.M."/>
            <person name="Antoshechkin I."/>
            <person name="Mortazavi A."/>
            <person name="Wong G."/>
            <person name="Sternberg P.W."/>
        </authorList>
    </citation>
    <scope>NUCLEOTIDE SEQUENCE [LARGE SCALE GENOMIC DNA]</scope>
    <source>
        <strain evidence="1">MT8872</strain>
    </source>
</reference>
<organism evidence="1 2">
    <name type="scientific">Panagrellus redivivus</name>
    <name type="common">Microworm</name>
    <dbReference type="NCBI Taxonomy" id="6233"/>
    <lineage>
        <taxon>Eukaryota</taxon>
        <taxon>Metazoa</taxon>
        <taxon>Ecdysozoa</taxon>
        <taxon>Nematoda</taxon>
        <taxon>Chromadorea</taxon>
        <taxon>Rhabditida</taxon>
        <taxon>Tylenchina</taxon>
        <taxon>Panagrolaimomorpha</taxon>
        <taxon>Panagrolaimoidea</taxon>
        <taxon>Panagrolaimidae</taxon>
        <taxon>Panagrellus</taxon>
    </lineage>
</organism>
<evidence type="ECO:0000313" key="2">
    <source>
        <dbReference type="WBParaSite" id="Pan_g23628.t1"/>
    </source>
</evidence>
<dbReference type="SUPFAM" id="SSF54648">
    <property type="entry name" value="DLC"/>
    <property type="match status" value="1"/>
</dbReference>
<accession>A0A7E4VPY3</accession>
<dbReference type="Pfam" id="PF01221">
    <property type="entry name" value="Dynein_light"/>
    <property type="match status" value="1"/>
</dbReference>
<protein>
    <submittedName>
        <fullName evidence="2">Dynein light chain</fullName>
    </submittedName>
</protein>
<dbReference type="AlphaFoldDB" id="A0A7E4VPY3"/>
<dbReference type="GO" id="GO:0007017">
    <property type="term" value="P:microtubule-based process"/>
    <property type="evidence" value="ECO:0007669"/>
    <property type="project" value="InterPro"/>
</dbReference>
<dbReference type="InterPro" id="IPR037177">
    <property type="entry name" value="DLC_sf"/>
</dbReference>